<protein>
    <submittedName>
        <fullName evidence="2">Hypothetical YciO protein, TsaC/YrdC paralog</fullName>
    </submittedName>
</protein>
<proteinExistence type="predicted"/>
<dbReference type="PANTHER" id="PTHR42828:SF3">
    <property type="entry name" value="THREONYLCARBAMOYL-AMP SYNTHASE"/>
    <property type="match status" value="1"/>
</dbReference>
<dbReference type="PROSITE" id="PS51163">
    <property type="entry name" value="YRDC"/>
    <property type="match status" value="1"/>
</dbReference>
<dbReference type="NCBIfam" id="TIGR00057">
    <property type="entry name" value="L-threonylcarbamoyladenylate synthase"/>
    <property type="match status" value="1"/>
</dbReference>
<dbReference type="Gene3D" id="3.90.870.10">
    <property type="entry name" value="DHBP synthase"/>
    <property type="match status" value="1"/>
</dbReference>
<sequence length="205" mass="22781">MARILYVHPDNPQPRLIAQAAAAIKNGKLIVYPSDSGYALAWAMDNISAPKVVAKIKHIDKHHYYSIICNSISQINEFALMDNIAFRLIKNHVPGPYTFILPATRRVPKKLQHQKRKSIGVRLPQHKVVEALVAELGEPFMSSSLELPDTEMYELSSQDIADQLGHACEFIIDSGYTPLEPSTVVELLDDGPQVIRAGKGVIDFV</sequence>
<dbReference type="SUPFAM" id="SSF55821">
    <property type="entry name" value="YrdC/RibB"/>
    <property type="match status" value="1"/>
</dbReference>
<evidence type="ECO:0000259" key="1">
    <source>
        <dbReference type="PROSITE" id="PS51163"/>
    </source>
</evidence>
<dbReference type="PANTHER" id="PTHR42828">
    <property type="entry name" value="DHBP SYNTHASE RIBB-LIKE ALPHA/BETA DOMAIN-CONTAINING PROTEIN"/>
    <property type="match status" value="1"/>
</dbReference>
<dbReference type="EMBL" id="UOEW01000358">
    <property type="protein sequence ID" value="VAW42363.1"/>
    <property type="molecule type" value="Genomic_DNA"/>
</dbReference>
<dbReference type="InterPro" id="IPR052532">
    <property type="entry name" value="SUA5_domain"/>
</dbReference>
<reference evidence="2" key="1">
    <citation type="submission" date="2018-06" db="EMBL/GenBank/DDBJ databases">
        <authorList>
            <person name="Zhirakovskaya E."/>
        </authorList>
    </citation>
    <scope>NUCLEOTIDE SEQUENCE</scope>
</reference>
<dbReference type="AlphaFoldDB" id="A0A3B0VQ99"/>
<organism evidence="2">
    <name type="scientific">hydrothermal vent metagenome</name>
    <dbReference type="NCBI Taxonomy" id="652676"/>
    <lineage>
        <taxon>unclassified sequences</taxon>
        <taxon>metagenomes</taxon>
        <taxon>ecological metagenomes</taxon>
    </lineage>
</organism>
<accession>A0A3B0VQ99</accession>
<feature type="domain" description="YrdC-like" evidence="1">
    <location>
        <begin position="14"/>
        <end position="200"/>
    </location>
</feature>
<evidence type="ECO:0000313" key="2">
    <source>
        <dbReference type="EMBL" id="VAW42363.1"/>
    </source>
</evidence>
<gene>
    <name evidence="2" type="ORF">MNBD_GAMMA01-1123</name>
</gene>
<dbReference type="GO" id="GO:0003725">
    <property type="term" value="F:double-stranded RNA binding"/>
    <property type="evidence" value="ECO:0007669"/>
    <property type="project" value="InterPro"/>
</dbReference>
<dbReference type="Pfam" id="PF01300">
    <property type="entry name" value="Sua5_yciO_yrdC"/>
    <property type="match status" value="1"/>
</dbReference>
<name>A0A3B0VQ99_9ZZZZ</name>
<dbReference type="InterPro" id="IPR017945">
    <property type="entry name" value="DHBP_synth_RibB-like_a/b_dom"/>
</dbReference>
<dbReference type="InterPro" id="IPR006070">
    <property type="entry name" value="Sua5-like_dom"/>
</dbReference>